<keyword evidence="2" id="KW-1185">Reference proteome</keyword>
<gene>
    <name evidence="1" type="ORF">D791_01646</name>
</gene>
<proteinExistence type="predicted"/>
<dbReference type="EMBL" id="AONB01000006">
    <property type="protein sequence ID" value="EXJ11514.1"/>
    <property type="molecule type" value="Genomic_DNA"/>
</dbReference>
<reference evidence="1 2" key="2">
    <citation type="journal article" date="2015" name="Syst. Appl. Microbiol.">
        <title>Nitrincola nitratireducens sp. nov. isolated from a haloalkaline crater lake.</title>
        <authorList>
            <person name="Singh A."/>
            <person name="Vaidya B."/>
            <person name="Tanuku N.R."/>
            <person name="Pinnaka A.K."/>
        </authorList>
    </citation>
    <scope>NUCLEOTIDE SEQUENCE [LARGE SCALE GENOMIC DNA]</scope>
    <source>
        <strain evidence="1 2">AK23</strain>
    </source>
</reference>
<dbReference type="STRING" id="1229521.D791_01646"/>
<reference evidence="2" key="1">
    <citation type="submission" date="2012-11" db="EMBL/GenBank/DDBJ databases">
        <authorList>
            <person name="Singh A."/>
            <person name="Pinnaka A.K."/>
            <person name="Vaidya B."/>
        </authorList>
    </citation>
    <scope>NUCLEOTIDE SEQUENCE [LARGE SCALE GENOMIC DNA]</scope>
    <source>
        <strain evidence="2">AK23</strain>
    </source>
</reference>
<organism evidence="1 2">
    <name type="scientific">Nitrincola nitratireducens</name>
    <dbReference type="NCBI Taxonomy" id="1229521"/>
    <lineage>
        <taxon>Bacteria</taxon>
        <taxon>Pseudomonadati</taxon>
        <taxon>Pseudomonadota</taxon>
        <taxon>Gammaproteobacteria</taxon>
        <taxon>Oceanospirillales</taxon>
        <taxon>Oceanospirillaceae</taxon>
        <taxon>Nitrincola</taxon>
    </lineage>
</organism>
<name>W9UWR3_9GAMM</name>
<protein>
    <submittedName>
        <fullName evidence="1">Uncharacterized protein</fullName>
    </submittedName>
</protein>
<evidence type="ECO:0000313" key="2">
    <source>
        <dbReference type="Proteomes" id="UP000019464"/>
    </source>
</evidence>
<accession>W9UWR3</accession>
<dbReference type="Proteomes" id="UP000019464">
    <property type="component" value="Unassembled WGS sequence"/>
</dbReference>
<comment type="caution">
    <text evidence="1">The sequence shown here is derived from an EMBL/GenBank/DDBJ whole genome shotgun (WGS) entry which is preliminary data.</text>
</comment>
<dbReference type="AlphaFoldDB" id="W9UWR3"/>
<sequence length="97" mass="11089">MPSVELQFLSLNKLWVGSVVDNSLSGTLEGMVARDFEERSHEDKADFLQHTWCNHCSEADLGMDQPIEYEYKGIITIEGRCLVCRQPVYTELTDDSF</sequence>
<evidence type="ECO:0000313" key="1">
    <source>
        <dbReference type="EMBL" id="EXJ11514.1"/>
    </source>
</evidence>